<organism evidence="2 3">
    <name type="scientific">Schizophyllum amplum</name>
    <dbReference type="NCBI Taxonomy" id="97359"/>
    <lineage>
        <taxon>Eukaryota</taxon>
        <taxon>Fungi</taxon>
        <taxon>Dikarya</taxon>
        <taxon>Basidiomycota</taxon>
        <taxon>Agaricomycotina</taxon>
        <taxon>Agaricomycetes</taxon>
        <taxon>Agaricomycetidae</taxon>
        <taxon>Agaricales</taxon>
        <taxon>Schizophyllaceae</taxon>
        <taxon>Schizophyllum</taxon>
    </lineage>
</organism>
<dbReference type="PANTHER" id="PTHR11440">
    <property type="entry name" value="LECITHIN-CHOLESTEROL ACYLTRANSFERASE-RELATED"/>
    <property type="match status" value="1"/>
</dbReference>
<dbReference type="Gene3D" id="3.40.50.1820">
    <property type="entry name" value="alpha/beta hydrolase"/>
    <property type="match status" value="1"/>
</dbReference>
<evidence type="ECO:0000313" key="3">
    <source>
        <dbReference type="Proteomes" id="UP000320762"/>
    </source>
</evidence>
<reference evidence="2 3" key="1">
    <citation type="journal article" date="2019" name="New Phytol.">
        <title>Comparative genomics reveals unique wood-decay strategies and fruiting body development in the Schizophyllaceae.</title>
        <authorList>
            <person name="Almasi E."/>
            <person name="Sahu N."/>
            <person name="Krizsan K."/>
            <person name="Balint B."/>
            <person name="Kovacs G.M."/>
            <person name="Kiss B."/>
            <person name="Cseklye J."/>
            <person name="Drula E."/>
            <person name="Henrissat B."/>
            <person name="Nagy I."/>
            <person name="Chovatia M."/>
            <person name="Adam C."/>
            <person name="LaButti K."/>
            <person name="Lipzen A."/>
            <person name="Riley R."/>
            <person name="Grigoriev I.V."/>
            <person name="Nagy L.G."/>
        </authorList>
    </citation>
    <scope>NUCLEOTIDE SEQUENCE [LARGE SCALE GENOMIC DNA]</scope>
    <source>
        <strain evidence="2 3">NL-1724</strain>
    </source>
</reference>
<dbReference type="GO" id="GO:0016787">
    <property type="term" value="F:hydrolase activity"/>
    <property type="evidence" value="ECO:0007669"/>
    <property type="project" value="UniProtKB-KW"/>
</dbReference>
<gene>
    <name evidence="2" type="ORF">BD626DRAFT_459172</name>
</gene>
<dbReference type="STRING" id="97359.A0A550CBG9"/>
<dbReference type="Proteomes" id="UP000320762">
    <property type="component" value="Unassembled WGS sequence"/>
</dbReference>
<sequence length="636" mass="71459">MNSIFFPTQVAVLFKQVFRVFSGLAISNQYILHRQAGLNDGLALATADPSDFGGGWSPQDATEREKRSYVFRARWGRMVSFRPVENRRDERRASSSKVSDEDDKQGELPHGPSPSQPPRPPESDRKRRRTDVIHKLMANPALFDPLRRPRYPLVLCHGLYGFDTRGPNAFPSMRMHYWANVLQILREKLGAEVVVTAVPPTGSISSRAEALHLQLKDKVRGRGLNLLAHSMGGLDARHLISHIKPKEYSPLSLMSVSTPHRGSPFMDWCAEHIGLGKLNYKEEQLKQALRVAGLTEEQAIRQAEQSEGKDLKTAGGLSLSTFSTAVMSMLDSPAYANLTTTYLNNVFNPGTPDDPNVKYYSVSGRISSVNVLHPFWLPKMVVDEAEQKIRQQLRELWEKEHGKNASWDSDDVPLWAKDEEWGNDGLVAIQSAKWGEYLGCMEESDHWEMRGARGIEFGVDLPAIPAFGFGALRSSLTEADWSIKDWKRLIGTATREERDQRAAEAAAVAEGDHNKPQDGNEKAKAARAAERERQRASDDAVIASYTEKLSKVVDWLVEQVPTPPVMAIKEKFVDEAKDKAVAYFDRMRATEGADGKEAKGAKREQEKKRPRSDLETKEDMERFYIALTKKLYDDGL</sequence>
<keyword evidence="3" id="KW-1185">Reference proteome</keyword>
<feature type="region of interest" description="Disordered" evidence="1">
    <location>
        <begin position="86"/>
        <end position="128"/>
    </location>
</feature>
<proteinExistence type="predicted"/>
<accession>A0A550CBG9</accession>
<feature type="region of interest" description="Disordered" evidence="1">
    <location>
        <begin position="506"/>
        <end position="536"/>
    </location>
</feature>
<name>A0A550CBG9_9AGAR</name>
<protein>
    <submittedName>
        <fullName evidence="2">Alpha/Beta hydrolase protein</fullName>
    </submittedName>
</protein>
<evidence type="ECO:0000313" key="2">
    <source>
        <dbReference type="EMBL" id="TRM62145.1"/>
    </source>
</evidence>
<evidence type="ECO:0000256" key="1">
    <source>
        <dbReference type="SAM" id="MobiDB-lite"/>
    </source>
</evidence>
<comment type="caution">
    <text evidence="2">The sequence shown here is derived from an EMBL/GenBank/DDBJ whole genome shotgun (WGS) entry which is preliminary data.</text>
</comment>
<dbReference type="SUPFAM" id="SSF53474">
    <property type="entry name" value="alpha/beta-Hydrolases"/>
    <property type="match status" value="1"/>
</dbReference>
<dbReference type="InterPro" id="IPR029058">
    <property type="entry name" value="AB_hydrolase_fold"/>
</dbReference>
<dbReference type="AlphaFoldDB" id="A0A550CBG9"/>
<dbReference type="EMBL" id="VDMD01000014">
    <property type="protein sequence ID" value="TRM62145.1"/>
    <property type="molecule type" value="Genomic_DNA"/>
</dbReference>
<feature type="compositionally biased region" description="Pro residues" evidence="1">
    <location>
        <begin position="111"/>
        <end position="120"/>
    </location>
</feature>
<feature type="region of interest" description="Disordered" evidence="1">
    <location>
        <begin position="587"/>
        <end position="615"/>
    </location>
</feature>
<feature type="compositionally biased region" description="Basic and acidic residues" evidence="1">
    <location>
        <begin position="510"/>
        <end position="536"/>
    </location>
</feature>
<dbReference type="OrthoDB" id="5592486at2759"/>
<keyword evidence="2" id="KW-0378">Hydrolase</keyword>